<dbReference type="EMBL" id="CP003179">
    <property type="protein sequence ID" value="AEW05223.1"/>
    <property type="molecule type" value="Genomic_DNA"/>
</dbReference>
<name>G8TZI3_SULAD</name>
<dbReference type="STRING" id="679936.Sulac_1727"/>
<sequence length="291" mass="31032">MQTAIRVITGIAMVALVGCGVQRPFGTGFARNDTSLPTFSGSSAPVIVWNRLSPVSPPTTGVLANPRVTTISTTVSGWVITDQFRFHGISIAGAEGTGNAARAAIIVTHHGMIWVHRLSDGTGAAIITSWNAYNVLGKKIPPSIVYFLTLHGVAGSVQLTRGTVTYDTPQLLLTTATAHLPSDTWSDGQWYDLKTGLYGPRFVSVVTQGKKVIVMVSKMNNFSDPQTMFQIPGNPGDLTITGIDSSGTVVNLRGRNMAGSLNLVTGKWRPAANPNYTRRQGNTSDSYKASR</sequence>
<gene>
    <name evidence="2" type="ordered locus">Sulac_1727</name>
</gene>
<dbReference type="KEGG" id="sap:Sulac_1727"/>
<evidence type="ECO:0000313" key="3">
    <source>
        <dbReference type="Proteomes" id="UP000005439"/>
    </source>
</evidence>
<feature type="compositionally biased region" description="Polar residues" evidence="1">
    <location>
        <begin position="274"/>
        <end position="291"/>
    </location>
</feature>
<dbReference type="HOGENOM" id="CLU_949738_0_0_9"/>
<evidence type="ECO:0000313" key="2">
    <source>
        <dbReference type="EMBL" id="AEW05223.1"/>
    </source>
</evidence>
<dbReference type="Proteomes" id="UP000005439">
    <property type="component" value="Chromosome"/>
</dbReference>
<proteinExistence type="predicted"/>
<dbReference type="AlphaFoldDB" id="G8TZI3"/>
<keyword evidence="3" id="KW-1185">Reference proteome</keyword>
<reference evidence="2 3" key="2">
    <citation type="journal article" date="2012" name="Stand. Genomic Sci.">
        <title>Complete genome sequence of the moderately thermophilic mineral-sulfide-oxidizing firmicute Sulfobacillus acidophilus type strain (NAL(T)).</title>
        <authorList>
            <person name="Anderson I."/>
            <person name="Chertkov O."/>
            <person name="Chen A."/>
            <person name="Saunders E."/>
            <person name="Lapidus A."/>
            <person name="Nolan M."/>
            <person name="Lucas S."/>
            <person name="Hammon N."/>
            <person name="Deshpande S."/>
            <person name="Cheng J.F."/>
            <person name="Han C."/>
            <person name="Tapia R."/>
            <person name="Goodwin L.A."/>
            <person name="Pitluck S."/>
            <person name="Liolios K."/>
            <person name="Pagani I."/>
            <person name="Ivanova N."/>
            <person name="Mikhailova N."/>
            <person name="Pati A."/>
            <person name="Palaniappan K."/>
            <person name="Land M."/>
            <person name="Pan C."/>
            <person name="Rohde M."/>
            <person name="Pukall R."/>
            <person name="Goker M."/>
            <person name="Detter J.C."/>
            <person name="Woyke T."/>
            <person name="Bristow J."/>
            <person name="Eisen J.A."/>
            <person name="Markowitz V."/>
            <person name="Hugenholtz P."/>
            <person name="Kyrpides N.C."/>
            <person name="Klenk H.P."/>
            <person name="Mavromatis K."/>
        </authorList>
    </citation>
    <scope>NUCLEOTIDE SEQUENCE [LARGE SCALE GENOMIC DNA]</scope>
    <source>
        <strain evidence="3">ATCC 700253 / DSM 10332 / NAL</strain>
    </source>
</reference>
<dbReference type="PROSITE" id="PS51257">
    <property type="entry name" value="PROKAR_LIPOPROTEIN"/>
    <property type="match status" value="1"/>
</dbReference>
<evidence type="ECO:0000256" key="1">
    <source>
        <dbReference type="SAM" id="MobiDB-lite"/>
    </source>
</evidence>
<organism evidence="2 3">
    <name type="scientific">Sulfobacillus acidophilus (strain ATCC 700253 / DSM 10332 / NAL)</name>
    <dbReference type="NCBI Taxonomy" id="679936"/>
    <lineage>
        <taxon>Bacteria</taxon>
        <taxon>Bacillati</taxon>
        <taxon>Bacillota</taxon>
        <taxon>Clostridia</taxon>
        <taxon>Eubacteriales</taxon>
        <taxon>Clostridiales Family XVII. Incertae Sedis</taxon>
        <taxon>Sulfobacillus</taxon>
    </lineage>
</organism>
<accession>G8TZI3</accession>
<reference evidence="3" key="1">
    <citation type="submission" date="2011-12" db="EMBL/GenBank/DDBJ databases">
        <title>The complete genome of chromosome of Sulfobacillus acidophilus DSM 10332.</title>
        <authorList>
            <person name="Lucas S."/>
            <person name="Han J."/>
            <person name="Lapidus A."/>
            <person name="Bruce D."/>
            <person name="Goodwin L."/>
            <person name="Pitluck S."/>
            <person name="Peters L."/>
            <person name="Kyrpides N."/>
            <person name="Mavromatis K."/>
            <person name="Ivanova N."/>
            <person name="Mikhailova N."/>
            <person name="Chertkov O."/>
            <person name="Saunders E."/>
            <person name="Detter J.C."/>
            <person name="Tapia R."/>
            <person name="Han C."/>
            <person name="Land M."/>
            <person name="Hauser L."/>
            <person name="Markowitz V."/>
            <person name="Cheng J.-F."/>
            <person name="Hugenholtz P."/>
            <person name="Woyke T."/>
            <person name="Wu D."/>
            <person name="Pukall R."/>
            <person name="Gehrich-Schroeter G."/>
            <person name="Schneider S."/>
            <person name="Klenk H.-P."/>
            <person name="Eisen J.A."/>
        </authorList>
    </citation>
    <scope>NUCLEOTIDE SEQUENCE [LARGE SCALE GENOMIC DNA]</scope>
    <source>
        <strain evidence="3">ATCC 700253 / DSM 10332 / NAL</strain>
    </source>
</reference>
<dbReference type="PATRIC" id="fig|679936.5.peg.1792"/>
<protein>
    <submittedName>
        <fullName evidence="2">Uncharacterized protein</fullName>
    </submittedName>
</protein>
<feature type="region of interest" description="Disordered" evidence="1">
    <location>
        <begin position="271"/>
        <end position="291"/>
    </location>
</feature>